<keyword evidence="4" id="KW-1185">Reference proteome</keyword>
<dbReference type="PANTHER" id="PTHR35176:SF2">
    <property type="entry name" value="F420H(2)-DEPENDENT REDUCTASE RV1155"/>
    <property type="match status" value="1"/>
</dbReference>
<dbReference type="InterPro" id="IPR011576">
    <property type="entry name" value="Pyridox_Oxase_N"/>
</dbReference>
<dbReference type="InterPro" id="IPR012349">
    <property type="entry name" value="Split_barrel_FMN-bd"/>
</dbReference>
<dbReference type="GO" id="GO:0005829">
    <property type="term" value="C:cytosol"/>
    <property type="evidence" value="ECO:0007669"/>
    <property type="project" value="TreeGrafter"/>
</dbReference>
<dbReference type="RefSeq" id="WP_272736057.1">
    <property type="nucleotide sequence ID" value="NZ_CP116942.1"/>
</dbReference>
<reference evidence="3" key="1">
    <citation type="submission" date="2023-01" db="EMBL/GenBank/DDBJ databases">
        <title>The diversity of Class Acidimicrobiia in South China Sea sediment environments and the proposal of Iamia marina sp. nov., a novel species of the genus Iamia.</title>
        <authorList>
            <person name="He Y."/>
            <person name="Tian X."/>
        </authorList>
    </citation>
    <scope>NUCLEOTIDE SEQUENCE</scope>
    <source>
        <strain evidence="3">DSM 19957</strain>
    </source>
</reference>
<keyword evidence="1" id="KW-0560">Oxidoreductase</keyword>
<dbReference type="KEGG" id="ima:PO878_18715"/>
<evidence type="ECO:0000259" key="2">
    <source>
        <dbReference type="Pfam" id="PF01243"/>
    </source>
</evidence>
<proteinExistence type="predicted"/>
<protein>
    <submittedName>
        <fullName evidence="3">TIGR03668 family PPOX class F420-dependent oxidoreductase</fullName>
    </submittedName>
</protein>
<evidence type="ECO:0000313" key="4">
    <source>
        <dbReference type="Proteomes" id="UP001216390"/>
    </source>
</evidence>
<evidence type="ECO:0000256" key="1">
    <source>
        <dbReference type="ARBA" id="ARBA00023002"/>
    </source>
</evidence>
<evidence type="ECO:0000313" key="3">
    <source>
        <dbReference type="EMBL" id="WCO66534.1"/>
    </source>
</evidence>
<dbReference type="InterPro" id="IPR052019">
    <property type="entry name" value="F420H2_bilvrd_red/Heme_oxyg"/>
</dbReference>
<dbReference type="EMBL" id="CP116942">
    <property type="protein sequence ID" value="WCO66534.1"/>
    <property type="molecule type" value="Genomic_DNA"/>
</dbReference>
<dbReference type="SUPFAM" id="SSF50475">
    <property type="entry name" value="FMN-binding split barrel"/>
    <property type="match status" value="1"/>
</dbReference>
<accession>A0AAF0BVM7</accession>
<gene>
    <name evidence="3" type="ORF">PO878_18715</name>
</gene>
<organism evidence="3 4">
    <name type="scientific">Iamia majanohamensis</name>
    <dbReference type="NCBI Taxonomy" id="467976"/>
    <lineage>
        <taxon>Bacteria</taxon>
        <taxon>Bacillati</taxon>
        <taxon>Actinomycetota</taxon>
        <taxon>Acidimicrobiia</taxon>
        <taxon>Acidimicrobiales</taxon>
        <taxon>Iamiaceae</taxon>
        <taxon>Iamia</taxon>
    </lineage>
</organism>
<dbReference type="InterPro" id="IPR019967">
    <property type="entry name" value="F420-dep_enz_PPOX_Rv0121"/>
</dbReference>
<dbReference type="PANTHER" id="PTHR35176">
    <property type="entry name" value="HEME OXYGENASE HI_0854-RELATED"/>
    <property type="match status" value="1"/>
</dbReference>
<dbReference type="GO" id="GO:0070967">
    <property type="term" value="F:coenzyme F420 binding"/>
    <property type="evidence" value="ECO:0007669"/>
    <property type="project" value="TreeGrafter"/>
</dbReference>
<feature type="domain" description="Pyridoxamine 5'-phosphate oxidase N-terminal" evidence="2">
    <location>
        <begin position="3"/>
        <end position="133"/>
    </location>
</feature>
<name>A0AAF0BVM7_9ACTN</name>
<dbReference type="GO" id="GO:0016627">
    <property type="term" value="F:oxidoreductase activity, acting on the CH-CH group of donors"/>
    <property type="evidence" value="ECO:0007669"/>
    <property type="project" value="TreeGrafter"/>
</dbReference>
<dbReference type="Pfam" id="PF01243">
    <property type="entry name" value="PNPOx_N"/>
    <property type="match status" value="1"/>
</dbReference>
<dbReference type="AlphaFoldDB" id="A0AAF0BVM7"/>
<dbReference type="Gene3D" id="2.30.110.10">
    <property type="entry name" value="Electron Transport, Fmn-binding Protein, Chain A"/>
    <property type="match status" value="1"/>
</dbReference>
<sequence>METAEARRRVAAARVGHLATVTPEGRPHLVPCCFALVDDALVSAVDGKPKSTTALRRLANVEAHPAVTLLVDHYDDGDWSALWWVRVDGRARVVRDGPERERGLDALGAKHRQYREVRPPGALIVVEDLTWRSWP</sequence>
<dbReference type="NCBIfam" id="TIGR03668">
    <property type="entry name" value="Rv0121_F420"/>
    <property type="match status" value="1"/>
</dbReference>
<dbReference type="Proteomes" id="UP001216390">
    <property type="component" value="Chromosome"/>
</dbReference>